<reference evidence="1" key="1">
    <citation type="submission" date="2021-02" db="EMBL/GenBank/DDBJ databases">
        <authorList>
            <consortium name="DOE Joint Genome Institute"/>
            <person name="Ahrendt S."/>
            <person name="Looney B.P."/>
            <person name="Miyauchi S."/>
            <person name="Morin E."/>
            <person name="Drula E."/>
            <person name="Courty P.E."/>
            <person name="Chicoki N."/>
            <person name="Fauchery L."/>
            <person name="Kohler A."/>
            <person name="Kuo A."/>
            <person name="Labutti K."/>
            <person name="Pangilinan J."/>
            <person name="Lipzen A."/>
            <person name="Riley R."/>
            <person name="Andreopoulos W."/>
            <person name="He G."/>
            <person name="Johnson J."/>
            <person name="Barry K.W."/>
            <person name="Grigoriev I.V."/>
            <person name="Nagy L."/>
            <person name="Hibbett D."/>
            <person name="Henrissat B."/>
            <person name="Matheny P.B."/>
            <person name="Labbe J."/>
            <person name="Martin F."/>
        </authorList>
    </citation>
    <scope>NUCLEOTIDE SEQUENCE</scope>
    <source>
        <strain evidence="1">EC-137</strain>
    </source>
</reference>
<accession>A0ACB8QH70</accession>
<comment type="caution">
    <text evidence="1">The sequence shown here is derived from an EMBL/GenBank/DDBJ whole genome shotgun (WGS) entry which is preliminary data.</text>
</comment>
<evidence type="ECO:0000313" key="1">
    <source>
        <dbReference type="EMBL" id="KAI0030903.1"/>
    </source>
</evidence>
<reference evidence="1" key="2">
    <citation type="journal article" date="2022" name="New Phytol.">
        <title>Evolutionary transition to the ectomycorrhizal habit in the genomes of a hyperdiverse lineage of mushroom-forming fungi.</title>
        <authorList>
            <person name="Looney B."/>
            <person name="Miyauchi S."/>
            <person name="Morin E."/>
            <person name="Drula E."/>
            <person name="Courty P.E."/>
            <person name="Kohler A."/>
            <person name="Kuo A."/>
            <person name="LaButti K."/>
            <person name="Pangilinan J."/>
            <person name="Lipzen A."/>
            <person name="Riley R."/>
            <person name="Andreopoulos W."/>
            <person name="He G."/>
            <person name="Johnson J."/>
            <person name="Nolan M."/>
            <person name="Tritt A."/>
            <person name="Barry K.W."/>
            <person name="Grigoriev I.V."/>
            <person name="Nagy L.G."/>
            <person name="Hibbett D."/>
            <person name="Henrissat B."/>
            <person name="Matheny P.B."/>
            <person name="Labbe J."/>
            <person name="Martin F.M."/>
        </authorList>
    </citation>
    <scope>NUCLEOTIDE SEQUENCE</scope>
    <source>
        <strain evidence="1">EC-137</strain>
    </source>
</reference>
<dbReference type="EMBL" id="MU273601">
    <property type="protein sequence ID" value="KAI0030903.1"/>
    <property type="molecule type" value="Genomic_DNA"/>
</dbReference>
<evidence type="ECO:0000313" key="2">
    <source>
        <dbReference type="Proteomes" id="UP000814128"/>
    </source>
</evidence>
<keyword evidence="2" id="KW-1185">Reference proteome</keyword>
<gene>
    <name evidence="1" type="ORF">K488DRAFT_53240</name>
</gene>
<sequence length="202" mass="23621">MVLQLIIYGSREFEDVSEAVRFSDPQHQRRVEIELHPRLPRAGMSPGEIKEWGDTFVGTHYLTFKHSQKWHCEFCEKPARMSQWSVPSWTHLTPPRLIFYMHFVCDPFRGKCAQIVRKTVLDTARLLGCPPPPRHTTIEDPMEWPMMGSCATCNKDETVKQATKVCTGCNITRYCSEACQKKHWKEHRIVCKMPKTVTWVWD</sequence>
<name>A0ACB8QH70_9AGAM</name>
<dbReference type="Proteomes" id="UP000814128">
    <property type="component" value="Unassembled WGS sequence"/>
</dbReference>
<organism evidence="1 2">
    <name type="scientific">Vararia minispora EC-137</name>
    <dbReference type="NCBI Taxonomy" id="1314806"/>
    <lineage>
        <taxon>Eukaryota</taxon>
        <taxon>Fungi</taxon>
        <taxon>Dikarya</taxon>
        <taxon>Basidiomycota</taxon>
        <taxon>Agaricomycotina</taxon>
        <taxon>Agaricomycetes</taxon>
        <taxon>Russulales</taxon>
        <taxon>Lachnocladiaceae</taxon>
        <taxon>Vararia</taxon>
    </lineage>
</organism>
<proteinExistence type="predicted"/>
<protein>
    <submittedName>
        <fullName evidence="1">Uncharacterized protein</fullName>
    </submittedName>
</protein>